<keyword evidence="3" id="KW-0805">Transcription regulation</keyword>
<dbReference type="GO" id="GO:0003677">
    <property type="term" value="F:DNA binding"/>
    <property type="evidence" value="ECO:0007669"/>
    <property type="project" value="UniProtKB-KW"/>
</dbReference>
<dbReference type="SMART" id="SM00906">
    <property type="entry name" value="Fungal_trans"/>
    <property type="match status" value="1"/>
</dbReference>
<evidence type="ECO:0000256" key="1">
    <source>
        <dbReference type="ARBA" id="ARBA00022723"/>
    </source>
</evidence>
<dbReference type="Proteomes" id="UP000254866">
    <property type="component" value="Unassembled WGS sequence"/>
</dbReference>
<name>A0A370T945_9HELO</name>
<dbReference type="Pfam" id="PF04082">
    <property type="entry name" value="Fungal_trans"/>
    <property type="match status" value="1"/>
</dbReference>
<protein>
    <recommendedName>
        <fullName evidence="8">Zn(2)-C6 fungal-type domain-containing protein</fullName>
    </recommendedName>
</protein>
<feature type="compositionally biased region" description="Low complexity" evidence="7">
    <location>
        <begin position="89"/>
        <end position="103"/>
    </location>
</feature>
<comment type="caution">
    <text evidence="9">The sequence shown here is derived from an EMBL/GenBank/DDBJ whole genome shotgun (WGS) entry which is preliminary data.</text>
</comment>
<dbReference type="SUPFAM" id="SSF57701">
    <property type="entry name" value="Zn2/Cys6 DNA-binding domain"/>
    <property type="match status" value="1"/>
</dbReference>
<proteinExistence type="predicted"/>
<dbReference type="CDD" id="cd00067">
    <property type="entry name" value="GAL4"/>
    <property type="match status" value="1"/>
</dbReference>
<dbReference type="OrthoDB" id="39175at2759"/>
<evidence type="ECO:0000256" key="5">
    <source>
        <dbReference type="ARBA" id="ARBA00023163"/>
    </source>
</evidence>
<dbReference type="PROSITE" id="PS00463">
    <property type="entry name" value="ZN2_CY6_FUNGAL_1"/>
    <property type="match status" value="1"/>
</dbReference>
<evidence type="ECO:0000256" key="4">
    <source>
        <dbReference type="ARBA" id="ARBA00023125"/>
    </source>
</evidence>
<accession>A0A370T945</accession>
<evidence type="ECO:0000313" key="10">
    <source>
        <dbReference type="Proteomes" id="UP000254866"/>
    </source>
</evidence>
<evidence type="ECO:0000259" key="8">
    <source>
        <dbReference type="PROSITE" id="PS50048"/>
    </source>
</evidence>
<dbReference type="AlphaFoldDB" id="A0A370T945"/>
<dbReference type="PROSITE" id="PS50048">
    <property type="entry name" value="ZN2_CY6_FUNGAL_2"/>
    <property type="match status" value="1"/>
</dbReference>
<dbReference type="InterPro" id="IPR036864">
    <property type="entry name" value="Zn2-C6_fun-type_DNA-bd_sf"/>
</dbReference>
<dbReference type="GO" id="GO:0006351">
    <property type="term" value="P:DNA-templated transcription"/>
    <property type="evidence" value="ECO:0007669"/>
    <property type="project" value="InterPro"/>
</dbReference>
<dbReference type="PANTHER" id="PTHR47171:SF3">
    <property type="entry name" value="FARA-RELATED"/>
    <property type="match status" value="1"/>
</dbReference>
<dbReference type="InterPro" id="IPR007219">
    <property type="entry name" value="XnlR_reg_dom"/>
</dbReference>
<evidence type="ECO:0000256" key="2">
    <source>
        <dbReference type="ARBA" id="ARBA00022833"/>
    </source>
</evidence>
<feature type="compositionally biased region" description="Polar residues" evidence="7">
    <location>
        <begin position="53"/>
        <end position="63"/>
    </location>
</feature>
<dbReference type="GO" id="GO:0008270">
    <property type="term" value="F:zinc ion binding"/>
    <property type="evidence" value="ECO:0007669"/>
    <property type="project" value="InterPro"/>
</dbReference>
<dbReference type="SMART" id="SM00066">
    <property type="entry name" value="GAL4"/>
    <property type="match status" value="1"/>
</dbReference>
<dbReference type="Gene3D" id="4.10.240.10">
    <property type="entry name" value="Zn(2)-C6 fungal-type DNA-binding domain"/>
    <property type="match status" value="1"/>
</dbReference>
<reference evidence="9 10" key="1">
    <citation type="journal article" date="2018" name="IMA Fungus">
        <title>IMA Genome-F 9: Draft genome sequence of Annulohypoxylon stygium, Aspergillus mulundensis, Berkeleyomyces basicola (syn. Thielaviopsis basicola), Ceratocystis smalleyi, two Cercospora beticola strains, Coleophoma cylindrospora, Fusarium fracticaudum, Phialophora cf. hyalina, and Morchella septimelata.</title>
        <authorList>
            <person name="Wingfield B.D."/>
            <person name="Bills G.F."/>
            <person name="Dong Y."/>
            <person name="Huang W."/>
            <person name="Nel W.J."/>
            <person name="Swalarsk-Parry B.S."/>
            <person name="Vaghefi N."/>
            <person name="Wilken P.M."/>
            <person name="An Z."/>
            <person name="de Beer Z.W."/>
            <person name="De Vos L."/>
            <person name="Chen L."/>
            <person name="Duong T.A."/>
            <person name="Gao Y."/>
            <person name="Hammerbacher A."/>
            <person name="Kikkert J.R."/>
            <person name="Li Y."/>
            <person name="Li H."/>
            <person name="Li K."/>
            <person name="Li Q."/>
            <person name="Liu X."/>
            <person name="Ma X."/>
            <person name="Naidoo K."/>
            <person name="Pethybridge S.J."/>
            <person name="Sun J."/>
            <person name="Steenkamp E.T."/>
            <person name="van der Nest M.A."/>
            <person name="van Wyk S."/>
            <person name="Wingfield M.J."/>
            <person name="Xiong C."/>
            <person name="Yue Q."/>
            <person name="Zhang X."/>
        </authorList>
    </citation>
    <scope>NUCLEOTIDE SEQUENCE [LARGE SCALE GENOMIC DNA]</scope>
    <source>
        <strain evidence="9 10">BP 5553</strain>
    </source>
</reference>
<sequence length="637" mass="72005">MPRQQMHSCDVCRRRKIRCDSVHQATCSACIKAKIDCKFTFGWRRIPRPRQDVSYSQPTVGQPSSPPWLRSRANSRPVVEPTSISHQGVSYSQSPVGQPSSSPRLRSRANSPPVVEPTNISHQSEVALSLEIAENGLFRFFKDGISRDSWSAFDDQDQMRVVYVGTNISNMSHLVQLDRPNPFFLIYPYPQIRPLPSASQNDAHDALQDINSFPAKEIRDEFIDAFFAKINSYFPVVDEANFRARYSNPGSRPSLLLLHVILLAGAHVSSHPRAIHARHFIKAVLFRRAKSVFNMRLETDRVNLVQAALLFTWYLQNGDTASANSYFWLGVGCRIAFGIGMHRNLLTDPPGPGRMPMSDRRCWRRVWWTLFTAEVLSALEHGRPCMIRHDDFDQAPLSMEDFREVDGEINPRIDVEYCMRNVELCHIALEVIGLSAPRADPSSMDKRIALLHARLATWKLTMNTDTGFSALNIRLHYHTIVIHLSRILATDEESRQVATSATRAIISIFESLQTSNLISRCQFTAATALTAAAIQITMEIQQALTTASPIVVVNDLDLLNRVCVVAGHLSKYWPTVEGVRKVFQGLVDRFSAVLRAHEDVPIDTEHVNWADILGDDAWLECDEMNQWQSVLDCGYEL</sequence>
<gene>
    <name evidence="9" type="ORF">BP5553_10641</name>
</gene>
<keyword evidence="5" id="KW-0804">Transcription</keyword>
<dbReference type="GeneID" id="43603490"/>
<evidence type="ECO:0000256" key="7">
    <source>
        <dbReference type="SAM" id="MobiDB-lite"/>
    </source>
</evidence>
<dbReference type="RefSeq" id="XP_031864704.1">
    <property type="nucleotide sequence ID" value="XM_032019264.1"/>
</dbReference>
<dbReference type="EMBL" id="NPIC01000017">
    <property type="protein sequence ID" value="RDL30014.1"/>
    <property type="molecule type" value="Genomic_DNA"/>
</dbReference>
<feature type="region of interest" description="Disordered" evidence="7">
    <location>
        <begin position="51"/>
        <end position="120"/>
    </location>
</feature>
<organism evidence="9 10">
    <name type="scientific">Venustampulla echinocandica</name>
    <dbReference type="NCBI Taxonomy" id="2656787"/>
    <lineage>
        <taxon>Eukaryota</taxon>
        <taxon>Fungi</taxon>
        <taxon>Dikarya</taxon>
        <taxon>Ascomycota</taxon>
        <taxon>Pezizomycotina</taxon>
        <taxon>Leotiomycetes</taxon>
        <taxon>Helotiales</taxon>
        <taxon>Pleuroascaceae</taxon>
        <taxon>Venustampulla</taxon>
    </lineage>
</organism>
<dbReference type="CDD" id="cd12148">
    <property type="entry name" value="fungal_TF_MHR"/>
    <property type="match status" value="1"/>
</dbReference>
<keyword evidence="10" id="KW-1185">Reference proteome</keyword>
<keyword evidence="4" id="KW-0238">DNA-binding</keyword>
<keyword evidence="2" id="KW-0862">Zinc</keyword>
<dbReference type="GO" id="GO:0000981">
    <property type="term" value="F:DNA-binding transcription factor activity, RNA polymerase II-specific"/>
    <property type="evidence" value="ECO:0007669"/>
    <property type="project" value="InterPro"/>
</dbReference>
<dbReference type="InterPro" id="IPR001138">
    <property type="entry name" value="Zn2Cys6_DnaBD"/>
</dbReference>
<evidence type="ECO:0000256" key="6">
    <source>
        <dbReference type="ARBA" id="ARBA00023242"/>
    </source>
</evidence>
<feature type="domain" description="Zn(2)-C6 fungal-type" evidence="8">
    <location>
        <begin position="8"/>
        <end position="39"/>
    </location>
</feature>
<dbReference type="Pfam" id="PF00172">
    <property type="entry name" value="Zn_clus"/>
    <property type="match status" value="1"/>
</dbReference>
<evidence type="ECO:0000313" key="9">
    <source>
        <dbReference type="EMBL" id="RDL30014.1"/>
    </source>
</evidence>
<dbReference type="PANTHER" id="PTHR47171">
    <property type="entry name" value="FARA-RELATED"/>
    <property type="match status" value="1"/>
</dbReference>
<dbReference type="InterPro" id="IPR052073">
    <property type="entry name" value="Amide_Lactam_Regulators"/>
</dbReference>
<evidence type="ECO:0000256" key="3">
    <source>
        <dbReference type="ARBA" id="ARBA00023015"/>
    </source>
</evidence>
<keyword evidence="6" id="KW-0539">Nucleus</keyword>
<keyword evidence="1" id="KW-0479">Metal-binding</keyword>